<dbReference type="RefSeq" id="XP_007405422.1">
    <property type="nucleotide sequence ID" value="XM_007405360.1"/>
</dbReference>
<evidence type="ECO:0000313" key="2">
    <source>
        <dbReference type="EMBL" id="EGG11787.1"/>
    </source>
</evidence>
<dbReference type="AlphaFoldDB" id="F4R7H6"/>
<dbReference type="KEGG" id="mlr:MELLADRAFT_59442"/>
<evidence type="ECO:0008006" key="4">
    <source>
        <dbReference type="Google" id="ProtNLM"/>
    </source>
</evidence>
<accession>F4R7H6</accession>
<dbReference type="InterPro" id="IPR035979">
    <property type="entry name" value="RBD_domain_sf"/>
</dbReference>
<evidence type="ECO:0000313" key="3">
    <source>
        <dbReference type="Proteomes" id="UP000001072"/>
    </source>
</evidence>
<feature type="compositionally biased region" description="Basic and acidic residues" evidence="1">
    <location>
        <begin position="33"/>
        <end position="42"/>
    </location>
</feature>
<dbReference type="SUPFAM" id="SSF54928">
    <property type="entry name" value="RNA-binding domain, RBD"/>
    <property type="match status" value="1"/>
</dbReference>
<dbReference type="InParanoid" id="F4R7H6"/>
<gene>
    <name evidence="2" type="ORF">MELLADRAFT_59442</name>
</gene>
<reference evidence="3" key="1">
    <citation type="journal article" date="2011" name="Proc. Natl. Acad. Sci. U.S.A.">
        <title>Obligate biotrophy features unraveled by the genomic analysis of rust fungi.</title>
        <authorList>
            <person name="Duplessis S."/>
            <person name="Cuomo C.A."/>
            <person name="Lin Y.-C."/>
            <person name="Aerts A."/>
            <person name="Tisserant E."/>
            <person name="Veneault-Fourrey C."/>
            <person name="Joly D.L."/>
            <person name="Hacquard S."/>
            <person name="Amselem J."/>
            <person name="Cantarel B.L."/>
            <person name="Chiu R."/>
            <person name="Coutinho P.M."/>
            <person name="Feau N."/>
            <person name="Field M."/>
            <person name="Frey P."/>
            <person name="Gelhaye E."/>
            <person name="Goldberg J."/>
            <person name="Grabherr M.G."/>
            <person name="Kodira C.D."/>
            <person name="Kohler A."/>
            <person name="Kuees U."/>
            <person name="Lindquist E.A."/>
            <person name="Lucas S.M."/>
            <person name="Mago R."/>
            <person name="Mauceli E."/>
            <person name="Morin E."/>
            <person name="Murat C."/>
            <person name="Pangilinan J.L."/>
            <person name="Park R."/>
            <person name="Pearson M."/>
            <person name="Quesneville H."/>
            <person name="Rouhier N."/>
            <person name="Sakthikumar S."/>
            <person name="Salamov A.A."/>
            <person name="Schmutz J."/>
            <person name="Selles B."/>
            <person name="Shapiro H."/>
            <person name="Tanguay P."/>
            <person name="Tuskan G.A."/>
            <person name="Henrissat B."/>
            <person name="Van de Peer Y."/>
            <person name="Rouze P."/>
            <person name="Ellis J.G."/>
            <person name="Dodds P.N."/>
            <person name="Schein J.E."/>
            <person name="Zhong S."/>
            <person name="Hamelin R.C."/>
            <person name="Grigoriev I.V."/>
            <person name="Szabo L.J."/>
            <person name="Martin F."/>
        </authorList>
    </citation>
    <scope>NUCLEOTIDE SEQUENCE [LARGE SCALE GENOMIC DNA]</scope>
    <source>
        <strain evidence="3">98AG31 / pathotype 3-4-7</strain>
    </source>
</reference>
<dbReference type="Gene3D" id="3.30.70.330">
    <property type="match status" value="1"/>
</dbReference>
<dbReference type="Proteomes" id="UP000001072">
    <property type="component" value="Unassembled WGS sequence"/>
</dbReference>
<protein>
    <recommendedName>
        <fullName evidence="4">RRM domain-containing protein</fullName>
    </recommendedName>
</protein>
<dbReference type="GO" id="GO:0003676">
    <property type="term" value="F:nucleic acid binding"/>
    <property type="evidence" value="ECO:0007669"/>
    <property type="project" value="InterPro"/>
</dbReference>
<proteinExistence type="predicted"/>
<keyword evidence="3" id="KW-1185">Reference proteome</keyword>
<sequence>MSVGSSSGSRHSDRDNGPAVDQPNGQEDSNWNRSEERRERTPSPRHTNHRERSRSPIRGSAVTSDDCGRSSDVVNPGDNLHVSGISLHVEDRDLEELFSRFGKDACSHPELTVSREWEGRRRIARFHFPLYRRGLFWKFISAEA</sequence>
<evidence type="ECO:0000256" key="1">
    <source>
        <dbReference type="SAM" id="MobiDB-lite"/>
    </source>
</evidence>
<name>F4R7H6_MELLP</name>
<dbReference type="EMBL" id="GL883092">
    <property type="protein sequence ID" value="EGG11787.1"/>
    <property type="molecule type" value="Genomic_DNA"/>
</dbReference>
<feature type="region of interest" description="Disordered" evidence="1">
    <location>
        <begin position="1"/>
        <end position="77"/>
    </location>
</feature>
<feature type="compositionally biased region" description="Polar residues" evidence="1">
    <location>
        <begin position="23"/>
        <end position="32"/>
    </location>
</feature>
<dbReference type="HOGENOM" id="CLU_1796888_0_0_1"/>
<dbReference type="GeneID" id="18929354"/>
<dbReference type="OrthoDB" id="6159137at2759"/>
<dbReference type="STRING" id="747676.F4R7H6"/>
<organism evidence="3">
    <name type="scientific">Melampsora larici-populina (strain 98AG31 / pathotype 3-4-7)</name>
    <name type="common">Poplar leaf rust fungus</name>
    <dbReference type="NCBI Taxonomy" id="747676"/>
    <lineage>
        <taxon>Eukaryota</taxon>
        <taxon>Fungi</taxon>
        <taxon>Dikarya</taxon>
        <taxon>Basidiomycota</taxon>
        <taxon>Pucciniomycotina</taxon>
        <taxon>Pucciniomycetes</taxon>
        <taxon>Pucciniales</taxon>
        <taxon>Melampsoraceae</taxon>
        <taxon>Melampsora</taxon>
    </lineage>
</organism>
<dbReference type="InterPro" id="IPR012677">
    <property type="entry name" value="Nucleotide-bd_a/b_plait_sf"/>
</dbReference>
<dbReference type="VEuPathDB" id="FungiDB:MELLADRAFT_59442"/>